<proteinExistence type="predicted"/>
<dbReference type="EMBL" id="AY722806">
    <property type="protein sequence ID" value="AAU25982.1"/>
    <property type="molecule type" value="Genomic_DNA"/>
</dbReference>
<sequence length="100" mass="11298">MERAMREIALAIVKTIEGARGRTVCFRIRGLKRYAEISGVGILLVHEFFKAIEPHAVFTKAGSGKRKIIVCVPREVVEGYLETYRKSGVEGLIQVLWPRK</sequence>
<protein>
    <submittedName>
        <fullName evidence="1">Uncharacterized protein</fullName>
    </submittedName>
</protein>
<dbReference type="RefSeq" id="YP_164373.1">
    <property type="nucleotide sequence ID" value="NC_006556.1"/>
</dbReference>
<organism evidence="1 2">
    <name type="scientific">Thermoproteus tenax spherical virus 1</name>
    <dbReference type="NCBI Taxonomy" id="292639"/>
    <lineage>
        <taxon>Viruses</taxon>
        <taxon>Viruses incertae sedis</taxon>
        <taxon>Globuloviridae</taxon>
        <taxon>Alphaglobulovirus</taxon>
        <taxon>Alphaglobulovirus cinderense</taxon>
    </lineage>
</organism>
<dbReference type="KEGG" id="vg:5141628"/>
<dbReference type="Proteomes" id="UP000006730">
    <property type="component" value="Segment"/>
</dbReference>
<evidence type="ECO:0000313" key="1">
    <source>
        <dbReference type="EMBL" id="AAU25982.1"/>
    </source>
</evidence>
<keyword evidence="2" id="KW-1185">Reference proteome</keyword>
<reference evidence="1 2" key="1">
    <citation type="journal article" date="2006" name="Virology">
        <title>TTSV1, a new virus-like particle isolated from the hyperthermophilic crenarchaeote Thermoproteus tenax.</title>
        <authorList>
            <person name="Ahn D.G."/>
            <person name="Kim S.I."/>
            <person name="Rhee J.K."/>
            <person name="Kim K.P."/>
            <person name="Pan J.G."/>
            <person name="Oh J.W."/>
        </authorList>
    </citation>
    <scope>NUCLEOTIDE SEQUENCE</scope>
</reference>
<dbReference type="GeneID" id="5141628"/>
<accession>Q647D0</accession>
<evidence type="ECO:0000313" key="2">
    <source>
        <dbReference type="Proteomes" id="UP000006730"/>
    </source>
</evidence>
<name>Q647D0_9VIRU</name>